<dbReference type="STRING" id="1137280.D777_00357"/>
<comment type="caution">
    <text evidence="1">The sequence shown here is derived from an EMBL/GenBank/DDBJ whole genome shotgun (WGS) entry which is preliminary data.</text>
</comment>
<sequence>MPFRAPNGVWVQRERRHTVCAGVALTLAALLTRRASGACGL</sequence>
<reference evidence="1 2" key="1">
    <citation type="submission" date="2012-12" db="EMBL/GenBank/DDBJ databases">
        <title>Genome assembly of Marinobacter sp. AK21.</title>
        <authorList>
            <person name="Khatri I."/>
            <person name="Kumar R."/>
            <person name="Vaidya B."/>
            <person name="Subramanian S."/>
            <person name="Pinnaka A."/>
        </authorList>
    </citation>
    <scope>NUCLEOTIDE SEQUENCE [LARGE SCALE GENOMIC DNA]</scope>
    <source>
        <strain evidence="1 2">AK21</strain>
    </source>
</reference>
<protein>
    <submittedName>
        <fullName evidence="1">Uncharacterized protein</fullName>
    </submittedName>
</protein>
<dbReference type="PATRIC" id="fig|1137280.3.peg.3506"/>
<keyword evidence="2" id="KW-1185">Reference proteome</keyword>
<organism evidence="1 2">
    <name type="scientific">Marinobacter nitratireducens</name>
    <dbReference type="NCBI Taxonomy" id="1137280"/>
    <lineage>
        <taxon>Bacteria</taxon>
        <taxon>Pseudomonadati</taxon>
        <taxon>Pseudomonadota</taxon>
        <taxon>Gammaproteobacteria</taxon>
        <taxon>Pseudomonadales</taxon>
        <taxon>Marinobacteraceae</taxon>
        <taxon>Marinobacter</taxon>
    </lineage>
</organism>
<gene>
    <name evidence="1" type="ORF">D777_00357</name>
</gene>
<evidence type="ECO:0000313" key="2">
    <source>
        <dbReference type="Proteomes" id="UP000035057"/>
    </source>
</evidence>
<name>A0A072MWP5_9GAMM</name>
<proteinExistence type="predicted"/>
<dbReference type="EMBL" id="ANIE01000015">
    <property type="protein sequence ID" value="KEF29671.1"/>
    <property type="molecule type" value="Genomic_DNA"/>
</dbReference>
<accession>A0A072MWP5</accession>
<dbReference type="Proteomes" id="UP000035057">
    <property type="component" value="Unassembled WGS sequence"/>
</dbReference>
<dbReference type="AlphaFoldDB" id="A0A072MWP5"/>
<evidence type="ECO:0000313" key="1">
    <source>
        <dbReference type="EMBL" id="KEF29671.1"/>
    </source>
</evidence>